<protein>
    <submittedName>
        <fullName evidence="2">Uncharacterized protein</fullName>
    </submittedName>
</protein>
<keyword evidence="1" id="KW-0472">Membrane</keyword>
<reference evidence="2" key="1">
    <citation type="submission" date="2016-09" db="EMBL/GenBank/DDBJ databases">
        <title>Draft genome of thermotolerant cyanobacterium Desertifilum sp. strain IPPAS B-1220.</title>
        <authorList>
            <person name="Sinetova M.A."/>
            <person name="Bolakhan K."/>
            <person name="Zayadan B.K."/>
            <person name="Mironov K.S."/>
            <person name="Ustinova V."/>
            <person name="Kupriyanova E.V."/>
            <person name="Sidorov R.A."/>
            <person name="Skrypnik A.N."/>
            <person name="Gogoleva N.E."/>
            <person name="Gogolev Y.V."/>
            <person name="Los D.A."/>
        </authorList>
    </citation>
    <scope>NUCLEOTIDE SEQUENCE [LARGE SCALE GENOMIC DNA]</scope>
    <source>
        <strain evidence="2">IPPAS B-1220</strain>
    </source>
</reference>
<feature type="transmembrane region" description="Helical" evidence="1">
    <location>
        <begin position="33"/>
        <end position="54"/>
    </location>
</feature>
<comment type="caution">
    <text evidence="2">The sequence shown here is derived from an EMBL/GenBank/DDBJ whole genome shotgun (WGS) entry which is preliminary data.</text>
</comment>
<dbReference type="EMBL" id="MJGC01000105">
    <property type="protein sequence ID" value="OEJ72973.1"/>
    <property type="molecule type" value="Genomic_DNA"/>
</dbReference>
<organism evidence="2">
    <name type="scientific">Desertifilum tharense IPPAS B-1220</name>
    <dbReference type="NCBI Taxonomy" id="1781255"/>
    <lineage>
        <taxon>Bacteria</taxon>
        <taxon>Bacillati</taxon>
        <taxon>Cyanobacteriota</taxon>
        <taxon>Cyanophyceae</taxon>
        <taxon>Desertifilales</taxon>
        <taxon>Desertifilaceae</taxon>
        <taxon>Desertifilum</taxon>
    </lineage>
</organism>
<accession>A0A1E5QF63</accession>
<gene>
    <name evidence="2" type="ORF">BH720_22235</name>
</gene>
<sequence length="70" mass="7982">MPTAIKVALIVGSVLFSINHGWALLHGEMTPQRWISGGLTYIVPYLVNIHGQYISRRQMRQRSQAMTYSH</sequence>
<dbReference type="InterPro" id="IPR047700">
    <property type="entry name" value="NrtS-like"/>
</dbReference>
<dbReference type="AlphaFoldDB" id="A0A1E5QF63"/>
<proteinExistence type="predicted"/>
<dbReference type="OrthoDB" id="8564192at2"/>
<keyword evidence="1" id="KW-0812">Transmembrane</keyword>
<dbReference type="NCBIfam" id="NF038050">
    <property type="entry name" value="NrtS"/>
    <property type="match status" value="1"/>
</dbReference>
<evidence type="ECO:0000256" key="1">
    <source>
        <dbReference type="SAM" id="Phobius"/>
    </source>
</evidence>
<evidence type="ECO:0000313" key="2">
    <source>
        <dbReference type="EMBL" id="OEJ72973.1"/>
    </source>
</evidence>
<keyword evidence="1" id="KW-1133">Transmembrane helix</keyword>
<name>A0A1E5QF63_9CYAN</name>